<accession>A0ABT8ZI82</accession>
<dbReference type="Proteomes" id="UP001176471">
    <property type="component" value="Unassembled WGS sequence"/>
</dbReference>
<reference evidence="1" key="1">
    <citation type="submission" date="2023-07" db="EMBL/GenBank/DDBJ databases">
        <title>Bacterial whole genome sequence for Sphingobium sp. HBC34.</title>
        <authorList>
            <person name="Le V."/>
            <person name="Ko S.-R."/>
            <person name="Ahn C.-Y."/>
            <person name="Oh H.-M."/>
        </authorList>
    </citation>
    <scope>NUCLEOTIDE SEQUENCE</scope>
    <source>
        <strain evidence="1">HBC34</strain>
    </source>
</reference>
<keyword evidence="2" id="KW-1185">Reference proteome</keyword>
<name>A0ABT8ZI82_9SPHN</name>
<protein>
    <recommendedName>
        <fullName evidence="3">Transposase</fullName>
    </recommendedName>
</protein>
<organism evidence="1 2">
    <name type="scientific">Sphingobium cyanobacteriorum</name>
    <dbReference type="NCBI Taxonomy" id="3063954"/>
    <lineage>
        <taxon>Bacteria</taxon>
        <taxon>Pseudomonadati</taxon>
        <taxon>Pseudomonadota</taxon>
        <taxon>Alphaproteobacteria</taxon>
        <taxon>Sphingomonadales</taxon>
        <taxon>Sphingomonadaceae</taxon>
        <taxon>Sphingobium</taxon>
    </lineage>
</organism>
<proteinExistence type="predicted"/>
<evidence type="ECO:0000313" key="2">
    <source>
        <dbReference type="Proteomes" id="UP001176471"/>
    </source>
</evidence>
<evidence type="ECO:0008006" key="3">
    <source>
        <dbReference type="Google" id="ProtNLM"/>
    </source>
</evidence>
<evidence type="ECO:0000313" key="1">
    <source>
        <dbReference type="EMBL" id="MDO7834048.1"/>
    </source>
</evidence>
<gene>
    <name evidence="1" type="ORF">Q4610_03230</name>
</gene>
<sequence length="52" mass="5685">MPVPVRRPPIVATIDDAAITPADIEAWARVERALAGKRQACRRLRIGHAAAR</sequence>
<dbReference type="EMBL" id="JAUQOM010000001">
    <property type="protein sequence ID" value="MDO7834048.1"/>
    <property type="molecule type" value="Genomic_DNA"/>
</dbReference>
<dbReference type="RefSeq" id="WP_304534555.1">
    <property type="nucleotide sequence ID" value="NZ_JAUQOM010000001.1"/>
</dbReference>
<comment type="caution">
    <text evidence="1">The sequence shown here is derived from an EMBL/GenBank/DDBJ whole genome shotgun (WGS) entry which is preliminary data.</text>
</comment>